<comment type="caution">
    <text evidence="2">The sequence shown here is derived from an EMBL/GenBank/DDBJ whole genome shotgun (WGS) entry which is preliminary data.</text>
</comment>
<feature type="compositionally biased region" description="Polar residues" evidence="1">
    <location>
        <begin position="64"/>
        <end position="83"/>
    </location>
</feature>
<evidence type="ECO:0000256" key="1">
    <source>
        <dbReference type="SAM" id="MobiDB-lite"/>
    </source>
</evidence>
<reference evidence="2" key="1">
    <citation type="submission" date="2009-10" db="EMBL/GenBank/DDBJ databases">
        <title>Diversity of trophic interactions inside an arsenic-rich microbial ecosystem.</title>
        <authorList>
            <person name="Bertin P.N."/>
            <person name="Heinrich-Salmeron A."/>
            <person name="Pelletier E."/>
            <person name="Goulhen-Chollet F."/>
            <person name="Arsene-Ploetze F."/>
            <person name="Gallien S."/>
            <person name="Calteau A."/>
            <person name="Vallenet D."/>
            <person name="Casiot C."/>
            <person name="Chane-Woon-Ming B."/>
            <person name="Giloteaux L."/>
            <person name="Barakat M."/>
            <person name="Bonnefoy V."/>
            <person name="Bruneel O."/>
            <person name="Chandler M."/>
            <person name="Cleiss J."/>
            <person name="Duran R."/>
            <person name="Elbaz-Poulichet F."/>
            <person name="Fonknechten N."/>
            <person name="Lauga B."/>
            <person name="Mornico D."/>
            <person name="Ortet P."/>
            <person name="Schaeffer C."/>
            <person name="Siguier P."/>
            <person name="Alexander Thil Smith A."/>
            <person name="Van Dorsselaer A."/>
            <person name="Weissenbach J."/>
            <person name="Medigue C."/>
            <person name="Le Paslier D."/>
        </authorList>
    </citation>
    <scope>NUCLEOTIDE SEQUENCE</scope>
</reference>
<dbReference type="EMBL" id="CABN01000098">
    <property type="protein sequence ID" value="CBI00157.1"/>
    <property type="molecule type" value="Genomic_DNA"/>
</dbReference>
<evidence type="ECO:0000313" key="2">
    <source>
        <dbReference type="EMBL" id="CBI00157.1"/>
    </source>
</evidence>
<accession>E6PYZ8</accession>
<protein>
    <submittedName>
        <fullName evidence="2">Uncharacterized protein</fullName>
    </submittedName>
</protein>
<proteinExistence type="predicted"/>
<feature type="region of interest" description="Disordered" evidence="1">
    <location>
        <begin position="62"/>
        <end position="83"/>
    </location>
</feature>
<feature type="region of interest" description="Disordered" evidence="1">
    <location>
        <begin position="204"/>
        <end position="223"/>
    </location>
</feature>
<sequence>MMLKSCHLRSPWAEILICFDFRYFPLSLRLNALHGSQIRKQSLMPHVESESRVNVAATLKMPGSTLTRPRSTGKSPSGKCSRSHSILRDSLHSELDPQLVSLGAGSDAHHLDAATREGFDSLIRSSGVGDDGMNIGDRADERGADDAEFARISDSNHLARLLEHLAKDQRFVGFERSCAALDIEANHAEEDLVHVDVVEEVQRSVAGERKRPGPGDGTPGEEGADSWLIAQFHADVDGVGDYLEVLPMAQAAADEGCRGSGGQPDGLVLTDQLGGGQTDAALFVGEALFARLKAAVVAKRLIEERLDQRCAAMGTPDESAIFKVSQVAADAWGRGADFLQDRLDRGGTQTEQEFHDFFSSVVELRWHTQGLYRRVAKNHFAIFITIN</sequence>
<organism evidence="2">
    <name type="scientific">mine drainage metagenome</name>
    <dbReference type="NCBI Taxonomy" id="410659"/>
    <lineage>
        <taxon>unclassified sequences</taxon>
        <taxon>metagenomes</taxon>
        <taxon>ecological metagenomes</taxon>
    </lineage>
</organism>
<gene>
    <name evidence="2" type="ORF">CARN3_1152</name>
</gene>
<name>E6PYZ8_9ZZZZ</name>
<feature type="compositionally biased region" description="Basic and acidic residues" evidence="1">
    <location>
        <begin position="204"/>
        <end position="213"/>
    </location>
</feature>
<dbReference type="AlphaFoldDB" id="E6PYZ8"/>